<proteinExistence type="inferred from homology"/>
<feature type="compositionally biased region" description="Low complexity" evidence="13">
    <location>
        <begin position="361"/>
        <end position="381"/>
    </location>
</feature>
<dbReference type="GO" id="GO:0006457">
    <property type="term" value="P:protein folding"/>
    <property type="evidence" value="ECO:0007669"/>
    <property type="project" value="TreeGrafter"/>
</dbReference>
<evidence type="ECO:0000259" key="15">
    <source>
        <dbReference type="PROSITE" id="PS51352"/>
    </source>
</evidence>
<dbReference type="EC" id="5.3.4.1" evidence="4"/>
<feature type="compositionally biased region" description="Polar residues" evidence="13">
    <location>
        <begin position="42"/>
        <end position="63"/>
    </location>
</feature>
<dbReference type="AlphaFoldDB" id="A0A7J6HZ17"/>
<keyword evidence="10" id="KW-0413">Isomerase</keyword>
<keyword evidence="5" id="KW-0732">Signal</keyword>
<dbReference type="CDD" id="cd02981">
    <property type="entry name" value="PDI_b_family"/>
    <property type="match status" value="1"/>
</dbReference>
<gene>
    <name evidence="16" type="ORF">G4B88_022733</name>
</gene>
<dbReference type="GO" id="GO:0034976">
    <property type="term" value="P:response to endoplasmic reticulum stress"/>
    <property type="evidence" value="ECO:0007669"/>
    <property type="project" value="TreeGrafter"/>
</dbReference>
<dbReference type="GO" id="GO:0003756">
    <property type="term" value="F:protein disulfide isomerase activity"/>
    <property type="evidence" value="ECO:0007669"/>
    <property type="project" value="UniProtKB-EC"/>
</dbReference>
<protein>
    <recommendedName>
        <fullName evidence="4">protein disulfide-isomerase</fullName>
        <ecNumber evidence="4">5.3.4.1</ecNumber>
    </recommendedName>
</protein>
<dbReference type="CDD" id="cd02961">
    <property type="entry name" value="PDI_a_family"/>
    <property type="match status" value="1"/>
</dbReference>
<evidence type="ECO:0000256" key="1">
    <source>
        <dbReference type="ARBA" id="ARBA00001182"/>
    </source>
</evidence>
<evidence type="ECO:0000256" key="10">
    <source>
        <dbReference type="ARBA" id="ARBA00023235"/>
    </source>
</evidence>
<dbReference type="CDD" id="cd02995">
    <property type="entry name" value="PDI_a_PDI_a'_C"/>
    <property type="match status" value="1"/>
</dbReference>
<evidence type="ECO:0000256" key="13">
    <source>
        <dbReference type="SAM" id="MobiDB-lite"/>
    </source>
</evidence>
<feature type="region of interest" description="Disordered" evidence="13">
    <location>
        <begin position="360"/>
        <end position="381"/>
    </location>
</feature>
<organism evidence="16 17">
    <name type="scientific">Cannabis sativa</name>
    <name type="common">Hemp</name>
    <name type="synonym">Marijuana</name>
    <dbReference type="NCBI Taxonomy" id="3483"/>
    <lineage>
        <taxon>Eukaryota</taxon>
        <taxon>Viridiplantae</taxon>
        <taxon>Streptophyta</taxon>
        <taxon>Embryophyta</taxon>
        <taxon>Tracheophyta</taxon>
        <taxon>Spermatophyta</taxon>
        <taxon>Magnoliopsida</taxon>
        <taxon>eudicotyledons</taxon>
        <taxon>Gunneridae</taxon>
        <taxon>Pentapetalae</taxon>
        <taxon>rosids</taxon>
        <taxon>fabids</taxon>
        <taxon>Rosales</taxon>
        <taxon>Cannabaceae</taxon>
        <taxon>Cannabis</taxon>
    </lineage>
</organism>
<dbReference type="FunFam" id="3.40.30.10:FF:000204">
    <property type="entry name" value="Protein disulfide isomerase-like 1-6"/>
    <property type="match status" value="1"/>
</dbReference>
<keyword evidence="6" id="KW-0677">Repeat</keyword>
<feature type="transmembrane region" description="Helical" evidence="14">
    <location>
        <begin position="128"/>
        <end position="149"/>
    </location>
</feature>
<dbReference type="CDD" id="cd02982">
    <property type="entry name" value="PDI_b'_family"/>
    <property type="match status" value="1"/>
</dbReference>
<comment type="caution">
    <text evidence="16">The sequence shown here is derived from an EMBL/GenBank/DDBJ whole genome shotgun (WGS) entry which is preliminary data.</text>
</comment>
<keyword evidence="8" id="KW-1015">Disulfide bond</keyword>
<feature type="domain" description="Thioredoxin" evidence="15">
    <location>
        <begin position="382"/>
        <end position="497"/>
    </location>
</feature>
<evidence type="ECO:0000256" key="2">
    <source>
        <dbReference type="ARBA" id="ARBA00004319"/>
    </source>
</evidence>
<keyword evidence="14" id="KW-1133">Transmembrane helix</keyword>
<dbReference type="PANTHER" id="PTHR18929">
    <property type="entry name" value="PROTEIN DISULFIDE ISOMERASE"/>
    <property type="match status" value="1"/>
</dbReference>
<name>A0A7J6HZ17_CANSA</name>
<dbReference type="Proteomes" id="UP000583929">
    <property type="component" value="Unassembled WGS sequence"/>
</dbReference>
<evidence type="ECO:0000256" key="4">
    <source>
        <dbReference type="ARBA" id="ARBA00012723"/>
    </source>
</evidence>
<evidence type="ECO:0000256" key="3">
    <source>
        <dbReference type="ARBA" id="ARBA00006347"/>
    </source>
</evidence>
<dbReference type="EMBL" id="JAATIQ010000021">
    <property type="protein sequence ID" value="KAF4399650.1"/>
    <property type="molecule type" value="Genomic_DNA"/>
</dbReference>
<comment type="similarity">
    <text evidence="3">Belongs to the protein disulfide isomerase family.</text>
</comment>
<evidence type="ECO:0000256" key="5">
    <source>
        <dbReference type="ARBA" id="ARBA00022729"/>
    </source>
</evidence>
<keyword evidence="14" id="KW-0812">Transmembrane</keyword>
<dbReference type="PROSITE" id="PS51352">
    <property type="entry name" value="THIOREDOXIN_2"/>
    <property type="match status" value="2"/>
</dbReference>
<dbReference type="FunFam" id="3.40.30.10:FF:000201">
    <property type="entry name" value="Protein disulfide isomerase-like 1-5"/>
    <property type="match status" value="1"/>
</dbReference>
<accession>A0A7J6HZ17</accession>
<dbReference type="FunFam" id="3.40.30.10:FF:000134">
    <property type="entry name" value="Protein disulfide-isomerase"/>
    <property type="match status" value="1"/>
</dbReference>
<dbReference type="SUPFAM" id="SSF52833">
    <property type="entry name" value="Thioredoxin-like"/>
    <property type="match status" value="4"/>
</dbReference>
<dbReference type="Gene3D" id="3.40.30.10">
    <property type="entry name" value="Glutaredoxin"/>
    <property type="match status" value="4"/>
</dbReference>
<evidence type="ECO:0000256" key="8">
    <source>
        <dbReference type="ARBA" id="ARBA00023157"/>
    </source>
</evidence>
<evidence type="ECO:0000313" key="17">
    <source>
        <dbReference type="Proteomes" id="UP000583929"/>
    </source>
</evidence>
<keyword evidence="9" id="KW-0325">Glycoprotein</keyword>
<evidence type="ECO:0000256" key="6">
    <source>
        <dbReference type="ARBA" id="ARBA00022737"/>
    </source>
</evidence>
<evidence type="ECO:0000256" key="11">
    <source>
        <dbReference type="ARBA" id="ARBA00023284"/>
    </source>
</evidence>
<dbReference type="Pfam" id="PF13848">
    <property type="entry name" value="Thioredoxin_6"/>
    <property type="match status" value="1"/>
</dbReference>
<dbReference type="InterPro" id="IPR013766">
    <property type="entry name" value="Thioredoxin_domain"/>
</dbReference>
<keyword evidence="17" id="KW-1185">Reference proteome</keyword>
<reference evidence="16 17" key="1">
    <citation type="journal article" date="2020" name="bioRxiv">
        <title>Sequence and annotation of 42 cannabis genomes reveals extensive copy number variation in cannabinoid synthesis and pathogen resistance genes.</title>
        <authorList>
            <person name="Mckernan K.J."/>
            <person name="Helbert Y."/>
            <person name="Kane L.T."/>
            <person name="Ebling H."/>
            <person name="Zhang L."/>
            <person name="Liu B."/>
            <person name="Eaton Z."/>
            <person name="Mclaughlin S."/>
            <person name="Kingan S."/>
            <person name="Baybayan P."/>
            <person name="Concepcion G."/>
            <person name="Jordan M."/>
            <person name="Riva A."/>
            <person name="Barbazuk W."/>
            <person name="Harkins T."/>
        </authorList>
    </citation>
    <scope>NUCLEOTIDE SEQUENCE [LARGE SCALE GENOMIC DNA]</scope>
    <source>
        <strain evidence="17">cv. Jamaican Lion 4</strain>
        <tissue evidence="16">Leaf</tissue>
    </source>
</reference>
<evidence type="ECO:0000313" key="16">
    <source>
        <dbReference type="EMBL" id="KAF4399650.1"/>
    </source>
</evidence>
<evidence type="ECO:0000256" key="14">
    <source>
        <dbReference type="SAM" id="Phobius"/>
    </source>
</evidence>
<dbReference type="InterPro" id="IPR036249">
    <property type="entry name" value="Thioredoxin-like_sf"/>
</dbReference>
<keyword evidence="7" id="KW-0256">Endoplasmic reticulum</keyword>
<dbReference type="FunFam" id="3.40.30.10:FF:000042">
    <property type="entry name" value="protein disulfide-isomerase A2"/>
    <property type="match status" value="1"/>
</dbReference>
<dbReference type="PANTHER" id="PTHR18929:SF189">
    <property type="entry name" value="PROTEIN DISULFIDE ISOMERASE-LIKE 1-5-RELATED"/>
    <property type="match status" value="1"/>
</dbReference>
<evidence type="ECO:0000256" key="12">
    <source>
        <dbReference type="ARBA" id="ARBA00054003"/>
    </source>
</evidence>
<feature type="region of interest" description="Disordered" evidence="13">
    <location>
        <begin position="1"/>
        <end position="103"/>
    </location>
</feature>
<feature type="transmembrane region" description="Helical" evidence="14">
    <location>
        <begin position="310"/>
        <end position="329"/>
    </location>
</feature>
<evidence type="ECO:0000256" key="9">
    <source>
        <dbReference type="ARBA" id="ARBA00023180"/>
    </source>
</evidence>
<feature type="domain" description="Thioredoxin" evidence="15">
    <location>
        <begin position="711"/>
        <end position="838"/>
    </location>
</feature>
<feature type="compositionally biased region" description="Low complexity" evidence="13">
    <location>
        <begin position="71"/>
        <end position="85"/>
    </location>
</feature>
<keyword evidence="11" id="KW-0676">Redox-active center</keyword>
<comment type="catalytic activity">
    <reaction evidence="1">
        <text>Catalyzes the rearrangement of -S-S- bonds in proteins.</text>
        <dbReference type="EC" id="5.3.4.1"/>
    </reaction>
</comment>
<comment type="function">
    <text evidence="12">Acts as a protein-folding catalyst that interacts with nascent polypeptides to catalyze the formation, isomerization, and reduction or oxidation of disulfide bonds.</text>
</comment>
<dbReference type="Pfam" id="PF00085">
    <property type="entry name" value="Thioredoxin"/>
    <property type="match status" value="2"/>
</dbReference>
<dbReference type="GO" id="GO:0005788">
    <property type="term" value="C:endoplasmic reticulum lumen"/>
    <property type="evidence" value="ECO:0007669"/>
    <property type="project" value="UniProtKB-SubCell"/>
</dbReference>
<sequence length="848" mass="94277">MLSAKSDSDITSLAPSSPSRSPKRPVYYVQSPSRDSHDGDKSSSMQATPIYNNTPTDSPSHSSFGRHSRNSSASRFSGIFRSSSGRKGGSRKHQQHKNNDKGWPECNVILEEGAYDDIDKNYSRRVQALIALFSFFVLFTVFCLIIWGASKPFKAEITVKSLAVNNLYIGSGSDFSGVPTKMLTVNGSLRLSVYNPATIFGIHVSSTPINLIYNEITIATGQLKKYYQPRKSRRSVEVNLRGSKVPLYGAGSTLIVSQNGAVVPLIIKFEIRSRGNVVGKLVRTKHKRLISCPVVIDSTKTKPIKFKKRFIYLSLTLLLLLALFTSILASDPITTENGDEEDSEGIEELLALDDEVEQEEQQGGISGSSSSSSSSSVRSSEAEVVSKAQRIVLELNGDNTKRVIDNNEFVMVLGYAPWCPRSAELMPQFAEAANLLKELESPLLMTKLDADRYPKAASLLEIKGFPTLLLFINGTSQSYTGGFSAEDIVIWTKKKIGVPVIRINSVTEAEEVVKKYHTFVIGFFENFEGHDYEEFFKAAAADNELQFFEVSNIEVANVLFPQIKATDKFVGIIKSEPERYTAYEETTFEAEKLLQFLSYNKFPLVTKLTEINSASVYSSPIKLQVIAFAEDDEFDKIRQPLQDVARKFKSKILFIYIDITDENLAKPFLTMYGLEESKNTILIAFDSTFSSKFLLDSDLSPSNIDDFCSGLLHGTLAPYFKSQPIPDNENATILSVVGKTFDDLVLNGPKNVLLEVFTPWCSNCETTTKQVEKLAKHFKGSDLIFARFDASANEHPKLQVDDYPTLLFYRAGDKSNPIKLSTKSSLKDLAGSINKNLKARDKVTKDEL</sequence>
<comment type="subcellular location">
    <subcellularLocation>
        <location evidence="2">Endoplasmic reticulum lumen</location>
    </subcellularLocation>
</comment>
<evidence type="ECO:0000256" key="7">
    <source>
        <dbReference type="ARBA" id="ARBA00022824"/>
    </source>
</evidence>
<keyword evidence="14" id="KW-0472">Membrane</keyword>